<sequence length="170" mass="20154">MKTKIEQEIQLELWNWVVQQPPELYSRLKEDDPRRKDLREGEHYNILLTIRGINPHMDTPVEILHTWLLGNKKYVWHDTNQHWDKKKEELFAIRLGSSSIDSLTIPKPRADYLVKYKNSLIGKHFKILQQLGVFFTHDLCSPPLFNLWKASGELGALIWYPEITDMVTYL</sequence>
<reference evidence="1" key="2">
    <citation type="submission" date="2021-10" db="EMBL/GenBank/DDBJ databases">
        <title>Phylogenomics reveals ancestral predisposition of the termite-cultivated fungus Termitomyces towards a domesticated lifestyle.</title>
        <authorList>
            <person name="Auxier B."/>
            <person name="Grum-Grzhimaylo A."/>
            <person name="Cardenas M.E."/>
            <person name="Lodge J.D."/>
            <person name="Laessoe T."/>
            <person name="Pedersen O."/>
            <person name="Smith M.E."/>
            <person name="Kuyper T.W."/>
            <person name="Franco-Molano E.A."/>
            <person name="Baroni T.J."/>
            <person name="Aanen D.K."/>
        </authorList>
    </citation>
    <scope>NUCLEOTIDE SEQUENCE</scope>
    <source>
        <strain evidence="1">D49</strain>
    </source>
</reference>
<dbReference type="PANTHER" id="PTHR31912:SF34">
    <property type="entry name" value="NOTOCHORD-RELATED PROTEIN"/>
    <property type="match status" value="1"/>
</dbReference>
<evidence type="ECO:0000313" key="1">
    <source>
        <dbReference type="EMBL" id="KAG5649807.1"/>
    </source>
</evidence>
<keyword evidence="2" id="KW-1185">Reference proteome</keyword>
<proteinExistence type="predicted"/>
<dbReference type="EMBL" id="JABCKI010000695">
    <property type="protein sequence ID" value="KAG5649807.1"/>
    <property type="molecule type" value="Genomic_DNA"/>
</dbReference>
<feature type="non-terminal residue" evidence="1">
    <location>
        <position position="170"/>
    </location>
</feature>
<dbReference type="OrthoDB" id="2506088at2759"/>
<accession>A0A9P7GMS2</accession>
<dbReference type="AlphaFoldDB" id="A0A9P7GMS2"/>
<organism evidence="1 2">
    <name type="scientific">Sphagnurus paluster</name>
    <dbReference type="NCBI Taxonomy" id="117069"/>
    <lineage>
        <taxon>Eukaryota</taxon>
        <taxon>Fungi</taxon>
        <taxon>Dikarya</taxon>
        <taxon>Basidiomycota</taxon>
        <taxon>Agaricomycotina</taxon>
        <taxon>Agaricomycetes</taxon>
        <taxon>Agaricomycetidae</taxon>
        <taxon>Agaricales</taxon>
        <taxon>Tricholomatineae</taxon>
        <taxon>Lyophyllaceae</taxon>
        <taxon>Sphagnurus</taxon>
    </lineage>
</organism>
<reference evidence="1" key="1">
    <citation type="submission" date="2021-02" db="EMBL/GenBank/DDBJ databases">
        <authorList>
            <person name="Nieuwenhuis M."/>
            <person name="Van De Peppel L.J.J."/>
        </authorList>
    </citation>
    <scope>NUCLEOTIDE SEQUENCE</scope>
    <source>
        <strain evidence="1">D49</strain>
    </source>
</reference>
<evidence type="ECO:0000313" key="2">
    <source>
        <dbReference type="Proteomes" id="UP000717328"/>
    </source>
</evidence>
<protein>
    <submittedName>
        <fullName evidence="1">Uncharacterized protein</fullName>
    </submittedName>
</protein>
<dbReference type="Proteomes" id="UP000717328">
    <property type="component" value="Unassembled WGS sequence"/>
</dbReference>
<comment type="caution">
    <text evidence="1">The sequence shown here is derived from an EMBL/GenBank/DDBJ whole genome shotgun (WGS) entry which is preliminary data.</text>
</comment>
<name>A0A9P7GMS2_9AGAR</name>
<dbReference type="PANTHER" id="PTHR31912">
    <property type="entry name" value="IP13529P"/>
    <property type="match status" value="1"/>
</dbReference>
<gene>
    <name evidence="1" type="ORF">H0H81_001937</name>
</gene>